<dbReference type="RefSeq" id="WP_183338305.1">
    <property type="nucleotide sequence ID" value="NZ_JACHNU010000001.1"/>
</dbReference>
<evidence type="ECO:0000256" key="5">
    <source>
        <dbReference type="ARBA" id="ARBA00022989"/>
    </source>
</evidence>
<sequence length="482" mass="48834">MTIETAPRPASDRALRAVAGVVVLGGFLTILDTTVVTVAVDTLARGLDAPLATIQWVTTAYLLALTATIPLTGWAADRFGAARLFAAAVALFTAGSALAAAAWSAESLIAARVVQGLGGGAVLPAGITLIGQVAGPERMGRAMSAVGVPMLLGPALGPVFGGWLLDVASWRWIFLVNLPVGLLTLALGAQLLPAERPTRPAQQLDVRGLALLSPGMALLVYGLSKTAASDPGAAHAVVPTVTGLALVALFTAHALRRRPGSATAVGDGPTSGRPEPLLDLRLLRVPSVAASAVALLLLGGAFLGTLFLLPLYFQQVRGESPLDTGLLLLGQGLAAALAMHLAGRAAERFGAGRVVVAGLVPFALALAALTQVGETTSYLAVEGALLLFGVGMGTTMMTAMTAAYRTLARPQVARATALLTIVQRLGSSLGVALVAVSLQRGGAGAAGAAPAGAFADTFRWPLLLVLLALPAAALLTREARRT</sequence>
<feature type="transmembrane region" description="Helical" evidence="7">
    <location>
        <begin position="384"/>
        <end position="404"/>
    </location>
</feature>
<dbReference type="InterPro" id="IPR004638">
    <property type="entry name" value="EmrB-like"/>
</dbReference>
<dbReference type="NCBIfam" id="TIGR00711">
    <property type="entry name" value="efflux_EmrB"/>
    <property type="match status" value="1"/>
</dbReference>
<feature type="transmembrane region" description="Helical" evidence="7">
    <location>
        <begin position="170"/>
        <end position="192"/>
    </location>
</feature>
<evidence type="ECO:0000256" key="2">
    <source>
        <dbReference type="ARBA" id="ARBA00022448"/>
    </source>
</evidence>
<dbReference type="AlphaFoldDB" id="A0A840I912"/>
<feature type="transmembrane region" description="Helical" evidence="7">
    <location>
        <begin position="458"/>
        <end position="476"/>
    </location>
</feature>
<evidence type="ECO:0000256" key="6">
    <source>
        <dbReference type="ARBA" id="ARBA00023136"/>
    </source>
</evidence>
<evidence type="ECO:0000256" key="7">
    <source>
        <dbReference type="SAM" id="Phobius"/>
    </source>
</evidence>
<dbReference type="SUPFAM" id="SSF103473">
    <property type="entry name" value="MFS general substrate transporter"/>
    <property type="match status" value="1"/>
</dbReference>
<accession>A0A840I912</accession>
<dbReference type="PANTHER" id="PTHR42718:SF46">
    <property type="entry name" value="BLR6921 PROTEIN"/>
    <property type="match status" value="1"/>
</dbReference>
<name>A0A840I912_9ACTN</name>
<reference evidence="9 10" key="1">
    <citation type="submission" date="2020-08" db="EMBL/GenBank/DDBJ databases">
        <title>Genomic Encyclopedia of Archaeal and Bacterial Type Strains, Phase II (KMG-II): from individual species to whole genera.</title>
        <authorList>
            <person name="Goeker M."/>
        </authorList>
    </citation>
    <scope>NUCLEOTIDE SEQUENCE [LARGE SCALE GENOMIC DNA]</scope>
    <source>
        <strain evidence="9 10">DSM 23288</strain>
    </source>
</reference>
<evidence type="ECO:0000313" key="10">
    <source>
        <dbReference type="Proteomes" id="UP000585272"/>
    </source>
</evidence>
<keyword evidence="4 7" id="KW-0812">Transmembrane</keyword>
<feature type="transmembrane region" description="Helical" evidence="7">
    <location>
        <begin position="17"/>
        <end position="40"/>
    </location>
</feature>
<dbReference type="InterPro" id="IPR011701">
    <property type="entry name" value="MFS"/>
</dbReference>
<feature type="transmembrane region" description="Helical" evidence="7">
    <location>
        <begin position="84"/>
        <end position="103"/>
    </location>
</feature>
<dbReference type="Pfam" id="PF07690">
    <property type="entry name" value="MFS_1"/>
    <property type="match status" value="1"/>
</dbReference>
<feature type="transmembrane region" description="Helical" evidence="7">
    <location>
        <begin position="204"/>
        <end position="224"/>
    </location>
</feature>
<dbReference type="Proteomes" id="UP000585272">
    <property type="component" value="Unassembled WGS sequence"/>
</dbReference>
<dbReference type="Gene3D" id="1.20.1250.20">
    <property type="entry name" value="MFS general substrate transporter like domains"/>
    <property type="match status" value="1"/>
</dbReference>
<feature type="transmembrane region" description="Helical" evidence="7">
    <location>
        <begin position="416"/>
        <end position="438"/>
    </location>
</feature>
<keyword evidence="10" id="KW-1185">Reference proteome</keyword>
<evidence type="ECO:0000256" key="4">
    <source>
        <dbReference type="ARBA" id="ARBA00022692"/>
    </source>
</evidence>
<dbReference type="EMBL" id="JACHNU010000001">
    <property type="protein sequence ID" value="MBB4660733.1"/>
    <property type="molecule type" value="Genomic_DNA"/>
</dbReference>
<organism evidence="9 10">
    <name type="scientific">Conexibacter arvalis</name>
    <dbReference type="NCBI Taxonomy" id="912552"/>
    <lineage>
        <taxon>Bacteria</taxon>
        <taxon>Bacillati</taxon>
        <taxon>Actinomycetota</taxon>
        <taxon>Thermoleophilia</taxon>
        <taxon>Solirubrobacterales</taxon>
        <taxon>Conexibacteraceae</taxon>
        <taxon>Conexibacter</taxon>
    </lineage>
</organism>
<keyword evidence="2" id="KW-0813">Transport</keyword>
<comment type="caution">
    <text evidence="9">The sequence shown here is derived from an EMBL/GenBank/DDBJ whole genome shotgun (WGS) entry which is preliminary data.</text>
</comment>
<feature type="domain" description="Major facilitator superfamily (MFS) profile" evidence="8">
    <location>
        <begin position="18"/>
        <end position="480"/>
    </location>
</feature>
<evidence type="ECO:0000256" key="1">
    <source>
        <dbReference type="ARBA" id="ARBA00004651"/>
    </source>
</evidence>
<evidence type="ECO:0000313" key="9">
    <source>
        <dbReference type="EMBL" id="MBB4660733.1"/>
    </source>
</evidence>
<dbReference type="Gene3D" id="1.20.1720.10">
    <property type="entry name" value="Multidrug resistance protein D"/>
    <property type="match status" value="1"/>
</dbReference>
<evidence type="ECO:0000256" key="3">
    <source>
        <dbReference type="ARBA" id="ARBA00022475"/>
    </source>
</evidence>
<keyword evidence="5 7" id="KW-1133">Transmembrane helix</keyword>
<feature type="transmembrane region" description="Helical" evidence="7">
    <location>
        <begin position="288"/>
        <end position="313"/>
    </location>
</feature>
<feature type="transmembrane region" description="Helical" evidence="7">
    <location>
        <begin position="354"/>
        <end position="372"/>
    </location>
</feature>
<keyword evidence="3" id="KW-1003">Cell membrane</keyword>
<dbReference type="InterPro" id="IPR020846">
    <property type="entry name" value="MFS_dom"/>
</dbReference>
<keyword evidence="6 7" id="KW-0472">Membrane</keyword>
<protein>
    <submittedName>
        <fullName evidence="9">EmrB/QacA subfamily drug resistance transporter</fullName>
    </submittedName>
</protein>
<feature type="transmembrane region" description="Helical" evidence="7">
    <location>
        <begin position="109"/>
        <end position="130"/>
    </location>
</feature>
<feature type="transmembrane region" description="Helical" evidence="7">
    <location>
        <begin position="52"/>
        <end position="72"/>
    </location>
</feature>
<gene>
    <name evidence="9" type="ORF">BDZ31_000306</name>
</gene>
<dbReference type="GO" id="GO:0005886">
    <property type="term" value="C:plasma membrane"/>
    <property type="evidence" value="ECO:0007669"/>
    <property type="project" value="UniProtKB-SubCell"/>
</dbReference>
<dbReference type="PANTHER" id="PTHR42718">
    <property type="entry name" value="MAJOR FACILITATOR SUPERFAMILY MULTIDRUG TRANSPORTER MFSC"/>
    <property type="match status" value="1"/>
</dbReference>
<proteinExistence type="predicted"/>
<dbReference type="PROSITE" id="PS50850">
    <property type="entry name" value="MFS"/>
    <property type="match status" value="1"/>
</dbReference>
<comment type="subcellular location">
    <subcellularLocation>
        <location evidence="1">Cell membrane</location>
        <topology evidence="1">Multi-pass membrane protein</topology>
    </subcellularLocation>
</comment>
<dbReference type="InterPro" id="IPR036259">
    <property type="entry name" value="MFS_trans_sf"/>
</dbReference>
<evidence type="ECO:0000259" key="8">
    <source>
        <dbReference type="PROSITE" id="PS50850"/>
    </source>
</evidence>
<feature type="transmembrane region" description="Helical" evidence="7">
    <location>
        <begin position="142"/>
        <end position="164"/>
    </location>
</feature>
<dbReference type="GO" id="GO:0022857">
    <property type="term" value="F:transmembrane transporter activity"/>
    <property type="evidence" value="ECO:0007669"/>
    <property type="project" value="InterPro"/>
</dbReference>
<feature type="transmembrane region" description="Helical" evidence="7">
    <location>
        <begin position="236"/>
        <end position="255"/>
    </location>
</feature>
<feature type="transmembrane region" description="Helical" evidence="7">
    <location>
        <begin position="325"/>
        <end position="342"/>
    </location>
</feature>